<dbReference type="Pfam" id="PF12838">
    <property type="entry name" value="Fer4_7"/>
    <property type="match status" value="1"/>
</dbReference>
<evidence type="ECO:0000256" key="5">
    <source>
        <dbReference type="ARBA" id="ARBA00023004"/>
    </source>
</evidence>
<evidence type="ECO:0000256" key="6">
    <source>
        <dbReference type="ARBA" id="ARBA00023014"/>
    </source>
</evidence>
<comment type="caution">
    <text evidence="8">The sequence shown here is derived from an EMBL/GenBank/DDBJ whole genome shotgun (WGS) entry which is preliminary data.</text>
</comment>
<dbReference type="PROSITE" id="PS00198">
    <property type="entry name" value="4FE4S_FER_1"/>
    <property type="match status" value="2"/>
</dbReference>
<dbReference type="InterPro" id="IPR017896">
    <property type="entry name" value="4Fe4S_Fe-S-bd"/>
</dbReference>
<dbReference type="PANTHER" id="PTHR42859:SF10">
    <property type="entry name" value="DIMETHYLSULFOXIDE REDUCTASE CHAIN B"/>
    <property type="match status" value="1"/>
</dbReference>
<evidence type="ECO:0000256" key="3">
    <source>
        <dbReference type="ARBA" id="ARBA00022723"/>
    </source>
</evidence>
<dbReference type="EMBL" id="JAATLM010000001">
    <property type="protein sequence ID" value="NIZ68954.1"/>
    <property type="molecule type" value="Genomic_DNA"/>
</dbReference>
<dbReference type="SUPFAM" id="SSF54862">
    <property type="entry name" value="4Fe-4S ferredoxins"/>
    <property type="match status" value="1"/>
</dbReference>
<protein>
    <submittedName>
        <fullName evidence="8">4Fe-4S dicluster domain-containing protein</fullName>
    </submittedName>
</protein>
<dbReference type="AlphaFoldDB" id="A0A968GH89"/>
<dbReference type="InterPro" id="IPR050294">
    <property type="entry name" value="RnfB_subfamily"/>
</dbReference>
<evidence type="ECO:0000313" key="9">
    <source>
        <dbReference type="Proteomes" id="UP000778951"/>
    </source>
</evidence>
<evidence type="ECO:0000259" key="7">
    <source>
        <dbReference type="PROSITE" id="PS51379"/>
    </source>
</evidence>
<feature type="domain" description="4Fe-4S ferredoxin-type" evidence="7">
    <location>
        <begin position="4"/>
        <end position="33"/>
    </location>
</feature>
<dbReference type="RefSeq" id="WP_167695066.1">
    <property type="nucleotide sequence ID" value="NZ_CP118181.1"/>
</dbReference>
<reference evidence="8" key="1">
    <citation type="submission" date="2020-03" db="EMBL/GenBank/DDBJ databases">
        <title>Spirochaetal bacteria isolated from arthropods constitute a novel genus Entomospira genus novum within the order Spirochaetales.</title>
        <authorList>
            <person name="Grana-Miraglia L."/>
            <person name="Sikutova S."/>
            <person name="Fingerle V."/>
            <person name="Sing A."/>
            <person name="Castillo-Ramirez S."/>
            <person name="Margos G."/>
            <person name="Rudolf I."/>
        </authorList>
    </citation>
    <scope>NUCLEOTIDE SEQUENCE</scope>
    <source>
        <strain evidence="8">BR149</strain>
    </source>
</reference>
<keyword evidence="5" id="KW-0408">Iron</keyword>
<evidence type="ECO:0000313" key="8">
    <source>
        <dbReference type="EMBL" id="NIZ68954.1"/>
    </source>
</evidence>
<dbReference type="Proteomes" id="UP000778951">
    <property type="component" value="Unassembled WGS sequence"/>
</dbReference>
<dbReference type="InterPro" id="IPR017900">
    <property type="entry name" value="4Fe4S_Fe_S_CS"/>
</dbReference>
<gene>
    <name evidence="8" type="ORF">HCT48_01810</name>
</gene>
<keyword evidence="2" id="KW-0004">4Fe-4S</keyword>
<sequence length="68" mass="7164">MKSKRVAHVGANCVSCGACSLVCPVKAITMESGMYALVNPDICIGCTKCERTCPAAVINMQARENVSK</sequence>
<keyword evidence="3" id="KW-0479">Metal-binding</keyword>
<evidence type="ECO:0000256" key="2">
    <source>
        <dbReference type="ARBA" id="ARBA00022485"/>
    </source>
</evidence>
<evidence type="ECO:0000256" key="4">
    <source>
        <dbReference type="ARBA" id="ARBA00022982"/>
    </source>
</evidence>
<feature type="domain" description="4Fe-4S ferredoxin-type" evidence="7">
    <location>
        <begin position="34"/>
        <end position="63"/>
    </location>
</feature>
<proteinExistence type="predicted"/>
<keyword evidence="4" id="KW-0249">Electron transport</keyword>
<dbReference type="Gene3D" id="3.30.70.20">
    <property type="match status" value="2"/>
</dbReference>
<accession>A0A968GH89</accession>
<keyword evidence="6" id="KW-0411">Iron-sulfur</keyword>
<keyword evidence="1" id="KW-0813">Transport</keyword>
<dbReference type="GO" id="GO:0051539">
    <property type="term" value="F:4 iron, 4 sulfur cluster binding"/>
    <property type="evidence" value="ECO:0007669"/>
    <property type="project" value="UniProtKB-KW"/>
</dbReference>
<organism evidence="8 9">
    <name type="scientific">Entomospira culicis</name>
    <dbReference type="NCBI Taxonomy" id="2719989"/>
    <lineage>
        <taxon>Bacteria</taxon>
        <taxon>Pseudomonadati</taxon>
        <taxon>Spirochaetota</taxon>
        <taxon>Spirochaetia</taxon>
        <taxon>Spirochaetales</taxon>
        <taxon>Spirochaetaceae</taxon>
        <taxon>Entomospira</taxon>
    </lineage>
</organism>
<dbReference type="PANTHER" id="PTHR42859">
    <property type="entry name" value="OXIDOREDUCTASE"/>
    <property type="match status" value="1"/>
</dbReference>
<evidence type="ECO:0000256" key="1">
    <source>
        <dbReference type="ARBA" id="ARBA00022448"/>
    </source>
</evidence>
<dbReference type="GO" id="GO:0046872">
    <property type="term" value="F:metal ion binding"/>
    <property type="evidence" value="ECO:0007669"/>
    <property type="project" value="UniProtKB-KW"/>
</dbReference>
<dbReference type="PROSITE" id="PS51379">
    <property type="entry name" value="4FE4S_FER_2"/>
    <property type="match status" value="2"/>
</dbReference>
<name>A0A968GH89_9SPIO</name>
<keyword evidence="9" id="KW-1185">Reference proteome</keyword>